<keyword evidence="2" id="KW-0812">Transmembrane</keyword>
<comment type="caution">
    <text evidence="3">The sequence shown here is derived from an EMBL/GenBank/DDBJ whole genome shotgun (WGS) entry which is preliminary data.</text>
</comment>
<evidence type="ECO:0000313" key="4">
    <source>
        <dbReference type="Proteomes" id="UP000623681"/>
    </source>
</evidence>
<evidence type="ECO:0000256" key="2">
    <source>
        <dbReference type="SAM" id="Phobius"/>
    </source>
</evidence>
<dbReference type="Proteomes" id="UP000623681">
    <property type="component" value="Unassembled WGS sequence"/>
</dbReference>
<sequence length="128" mass="13923">MGLKGLIEEKRKAQQRKKKIETAKKVTLGAAAGVTAGVVGGILLAPKSGKETRNDIKEGYSKANENIKLKVEEAKNLAMDKKETTVSNIKEAKSKISSYLEEKKNKITASSAQDVINEAELNTETFTE</sequence>
<dbReference type="InterPro" id="IPR052928">
    <property type="entry name" value="Desiccation-related_membrane"/>
</dbReference>
<feature type="coiled-coil region" evidence="1">
    <location>
        <begin position="57"/>
        <end position="84"/>
    </location>
</feature>
<dbReference type="PANTHER" id="PTHR35792">
    <property type="entry name" value="GENERAL STRESS PROTEIN"/>
    <property type="match status" value="1"/>
</dbReference>
<accession>A0A937FHN9</accession>
<evidence type="ECO:0000256" key="1">
    <source>
        <dbReference type="SAM" id="Coils"/>
    </source>
</evidence>
<dbReference type="PANTHER" id="PTHR35792:SF2">
    <property type="entry name" value="GENERAL STRESS PROTEIN"/>
    <property type="match status" value="1"/>
</dbReference>
<organism evidence="3 4">
    <name type="scientific">Clostridium paridis</name>
    <dbReference type="NCBI Taxonomy" id="2803863"/>
    <lineage>
        <taxon>Bacteria</taxon>
        <taxon>Bacillati</taxon>
        <taxon>Bacillota</taxon>
        <taxon>Clostridia</taxon>
        <taxon>Eubacteriales</taxon>
        <taxon>Clostridiaceae</taxon>
        <taxon>Clostridium</taxon>
    </lineage>
</organism>
<evidence type="ECO:0000313" key="3">
    <source>
        <dbReference type="EMBL" id="MBL4932197.1"/>
    </source>
</evidence>
<protein>
    <submittedName>
        <fullName evidence="3">YtxH domain-containing protein</fullName>
    </submittedName>
</protein>
<dbReference type="Pfam" id="PF12732">
    <property type="entry name" value="YtxH"/>
    <property type="match status" value="1"/>
</dbReference>
<dbReference type="EMBL" id="JAESWA010000022">
    <property type="protein sequence ID" value="MBL4932197.1"/>
    <property type="molecule type" value="Genomic_DNA"/>
</dbReference>
<gene>
    <name evidence="3" type="ORF">JK634_10300</name>
</gene>
<dbReference type="InterPro" id="IPR024623">
    <property type="entry name" value="YtxH"/>
</dbReference>
<feature type="transmembrane region" description="Helical" evidence="2">
    <location>
        <begin position="26"/>
        <end position="45"/>
    </location>
</feature>
<name>A0A937FHN9_9CLOT</name>
<keyword evidence="1" id="KW-0175">Coiled coil</keyword>
<reference evidence="3" key="1">
    <citation type="submission" date="2021-01" db="EMBL/GenBank/DDBJ databases">
        <title>Genome public.</title>
        <authorList>
            <person name="Liu C."/>
            <person name="Sun Q."/>
        </authorList>
    </citation>
    <scope>NUCLEOTIDE SEQUENCE</scope>
    <source>
        <strain evidence="3">YIM B02565</strain>
    </source>
</reference>
<keyword evidence="4" id="KW-1185">Reference proteome</keyword>
<dbReference type="AlphaFoldDB" id="A0A937FHN9"/>
<proteinExistence type="predicted"/>
<dbReference type="RefSeq" id="WP_202767566.1">
    <property type="nucleotide sequence ID" value="NZ_JAESWA010000022.1"/>
</dbReference>
<keyword evidence="2" id="KW-0472">Membrane</keyword>
<keyword evidence="2" id="KW-1133">Transmembrane helix</keyword>